<dbReference type="InterPro" id="IPR006634">
    <property type="entry name" value="TLC-dom"/>
</dbReference>
<feature type="domain" description="TLC" evidence="9">
    <location>
        <begin position="304"/>
        <end position="517"/>
    </location>
</feature>
<feature type="compositionally biased region" description="Polar residues" evidence="7">
    <location>
        <begin position="20"/>
        <end position="32"/>
    </location>
</feature>
<keyword evidence="3 6" id="KW-0812">Transmembrane</keyword>
<feature type="transmembrane region" description="Helical" evidence="8">
    <location>
        <begin position="116"/>
        <end position="135"/>
    </location>
</feature>
<keyword evidence="5 6" id="KW-0472">Membrane</keyword>
<organism evidence="10 11">
    <name type="scientific">Mortierella alpina</name>
    <name type="common">Oleaginous fungus</name>
    <name type="synonym">Mortierella renispora</name>
    <dbReference type="NCBI Taxonomy" id="64518"/>
    <lineage>
        <taxon>Eukaryota</taxon>
        <taxon>Fungi</taxon>
        <taxon>Fungi incertae sedis</taxon>
        <taxon>Mucoromycota</taxon>
        <taxon>Mortierellomycotina</taxon>
        <taxon>Mortierellomycetes</taxon>
        <taxon>Mortierellales</taxon>
        <taxon>Mortierellaceae</taxon>
        <taxon>Mortierella</taxon>
    </lineage>
</organism>
<accession>A0A9P8D091</accession>
<comment type="caution">
    <text evidence="10">The sequence shown here is derived from an EMBL/GenBank/DDBJ whole genome shotgun (WGS) entry which is preliminary data.</text>
</comment>
<dbReference type="Pfam" id="PF03798">
    <property type="entry name" value="TRAM_LAG1_CLN8"/>
    <property type="match status" value="1"/>
</dbReference>
<evidence type="ECO:0000259" key="9">
    <source>
        <dbReference type="PROSITE" id="PS50922"/>
    </source>
</evidence>
<feature type="transmembrane region" description="Helical" evidence="8">
    <location>
        <begin position="226"/>
        <end position="249"/>
    </location>
</feature>
<feature type="compositionally biased region" description="Acidic residues" evidence="7">
    <location>
        <begin position="525"/>
        <end position="534"/>
    </location>
</feature>
<dbReference type="PROSITE" id="PS50922">
    <property type="entry name" value="TLC"/>
    <property type="match status" value="1"/>
</dbReference>
<feature type="transmembrane region" description="Helical" evidence="8">
    <location>
        <begin position="435"/>
        <end position="454"/>
    </location>
</feature>
<dbReference type="GO" id="GO:0050291">
    <property type="term" value="F:sphingosine N-acyltransferase activity"/>
    <property type="evidence" value="ECO:0007669"/>
    <property type="project" value="InterPro"/>
</dbReference>
<evidence type="ECO:0000256" key="4">
    <source>
        <dbReference type="ARBA" id="ARBA00022989"/>
    </source>
</evidence>
<evidence type="ECO:0000256" key="6">
    <source>
        <dbReference type="PROSITE-ProRule" id="PRU00205"/>
    </source>
</evidence>
<gene>
    <name evidence="10" type="ORF">KVV02_001646</name>
</gene>
<feature type="compositionally biased region" description="Basic and acidic residues" evidence="7">
    <location>
        <begin position="535"/>
        <end position="545"/>
    </location>
</feature>
<dbReference type="EMBL" id="JAIFTL010000019">
    <property type="protein sequence ID" value="KAG9326467.1"/>
    <property type="molecule type" value="Genomic_DNA"/>
</dbReference>
<feature type="transmembrane region" description="Helical" evidence="8">
    <location>
        <begin position="312"/>
        <end position="334"/>
    </location>
</feature>
<dbReference type="GO" id="GO:0046513">
    <property type="term" value="P:ceramide biosynthetic process"/>
    <property type="evidence" value="ECO:0007669"/>
    <property type="project" value="InterPro"/>
</dbReference>
<dbReference type="Proteomes" id="UP000717515">
    <property type="component" value="Unassembled WGS sequence"/>
</dbReference>
<feature type="region of interest" description="Disordered" evidence="7">
    <location>
        <begin position="522"/>
        <end position="581"/>
    </location>
</feature>
<comment type="subcellular location">
    <subcellularLocation>
        <location evidence="1">Membrane</location>
        <topology evidence="1">Multi-pass membrane protein</topology>
    </subcellularLocation>
</comment>
<name>A0A9P8D091_MORAP</name>
<feature type="region of interest" description="Disordered" evidence="7">
    <location>
        <begin position="264"/>
        <end position="293"/>
    </location>
</feature>
<evidence type="ECO:0000256" key="7">
    <source>
        <dbReference type="SAM" id="MobiDB-lite"/>
    </source>
</evidence>
<evidence type="ECO:0000256" key="1">
    <source>
        <dbReference type="ARBA" id="ARBA00004141"/>
    </source>
</evidence>
<feature type="transmembrane region" description="Helical" evidence="8">
    <location>
        <begin position="490"/>
        <end position="513"/>
    </location>
</feature>
<sequence>MKDSITPTSFVPTPAHGASLHSTSTMADSTLRPSARERSNSFRRKASIDIQTGQPHHYHHRRHHHHDPTKGRSPSPPEGHQRLSAVEQHYNTSGSLVSVQQKLEQSWSSFLIQHQLVLASSVVLAIVAAHVLIVSKAGRDGHSVDWVGSLSALIPPPLWQIMPRSWTRATLPGPALIMKWSPKRSESFDPNRAWSSLALALQYKTISVDPATGMEQVLYGKGWNDLYMVLLWVMIWTAIREAAMTFVFIPLGQHFGVGENLKKTKNAPSSATKASGVGETGTAMSSEMKKKRKQEEHAREGKLLRFAEQGWLVLYDGCMWTFGMCLLYNSQYWSDSTYYWRDYPKTQLDATMKWYYLVQFAFWLQQLLLAILGIEKRRKDFLEFMIHHIITCLLIGFSYSSNLTSVGHAVLCVMDFSDIVLAACKMLKYMHKDRLADVGFVFFVVTWVLSRHYYYGLIIWSCFVEAPKYANMDWDPSRGLYFTPRVLNGFLFLLCSLYTVLLFWLAMIARVALKVLRGENSEDVRSDEEEEEEVDRSVVQDEKTAMGKTRAASTVQEVASQDRKKMTADALSSRPTPIRVS</sequence>
<dbReference type="PANTHER" id="PTHR12560:SF0">
    <property type="entry name" value="LD18904P"/>
    <property type="match status" value="1"/>
</dbReference>
<feature type="transmembrane region" description="Helical" evidence="8">
    <location>
        <begin position="381"/>
        <end position="399"/>
    </location>
</feature>
<dbReference type="PANTHER" id="PTHR12560">
    <property type="entry name" value="LONGEVITY ASSURANCE FACTOR 1 LAG1"/>
    <property type="match status" value="1"/>
</dbReference>
<evidence type="ECO:0000256" key="2">
    <source>
        <dbReference type="ARBA" id="ARBA00009808"/>
    </source>
</evidence>
<proteinExistence type="inferred from homology"/>
<dbReference type="AlphaFoldDB" id="A0A9P8D091"/>
<dbReference type="InterPro" id="IPR016439">
    <property type="entry name" value="Lag1/Lac1-like"/>
</dbReference>
<evidence type="ECO:0000256" key="3">
    <source>
        <dbReference type="ARBA" id="ARBA00022692"/>
    </source>
</evidence>
<feature type="compositionally biased region" description="Polar residues" evidence="7">
    <location>
        <begin position="1"/>
        <end position="11"/>
    </location>
</feature>
<evidence type="ECO:0000313" key="11">
    <source>
        <dbReference type="Proteomes" id="UP000717515"/>
    </source>
</evidence>
<protein>
    <recommendedName>
        <fullName evidence="9">TLC domain-containing protein</fullName>
    </recommendedName>
</protein>
<reference evidence="10" key="1">
    <citation type="submission" date="2021-07" db="EMBL/GenBank/DDBJ databases">
        <title>Draft genome of Mortierella alpina, strain LL118, isolated from an aspen leaf litter sample.</title>
        <authorList>
            <person name="Yang S."/>
            <person name="Vinatzer B.A."/>
        </authorList>
    </citation>
    <scope>NUCLEOTIDE SEQUENCE</scope>
    <source>
        <strain evidence="10">LL118</strain>
    </source>
</reference>
<comment type="similarity">
    <text evidence="2">Belongs to the sphingosine N-acyltransferase family.</text>
</comment>
<evidence type="ECO:0000256" key="5">
    <source>
        <dbReference type="ARBA" id="ARBA00023136"/>
    </source>
</evidence>
<keyword evidence="4 8" id="KW-1133">Transmembrane helix</keyword>
<dbReference type="GO" id="GO:0016020">
    <property type="term" value="C:membrane"/>
    <property type="evidence" value="ECO:0007669"/>
    <property type="project" value="UniProtKB-SubCell"/>
</dbReference>
<feature type="region of interest" description="Disordered" evidence="7">
    <location>
        <begin position="1"/>
        <end position="81"/>
    </location>
</feature>
<dbReference type="SMART" id="SM00724">
    <property type="entry name" value="TLC"/>
    <property type="match status" value="1"/>
</dbReference>
<evidence type="ECO:0000256" key="8">
    <source>
        <dbReference type="SAM" id="Phobius"/>
    </source>
</evidence>
<feature type="compositionally biased region" description="Basic residues" evidence="7">
    <location>
        <begin position="56"/>
        <end position="67"/>
    </location>
</feature>
<feature type="transmembrane region" description="Helical" evidence="8">
    <location>
        <begin position="354"/>
        <end position="374"/>
    </location>
</feature>
<evidence type="ECO:0000313" key="10">
    <source>
        <dbReference type="EMBL" id="KAG9326467.1"/>
    </source>
</evidence>